<dbReference type="EMBL" id="CP110426">
    <property type="protein sequence ID" value="WAQ85711.1"/>
    <property type="molecule type" value="Genomic_DNA"/>
</dbReference>
<evidence type="ECO:0000313" key="3">
    <source>
        <dbReference type="Proteomes" id="UP001164743"/>
    </source>
</evidence>
<organism evidence="2 3">
    <name type="scientific">Puccinia triticina</name>
    <dbReference type="NCBI Taxonomy" id="208348"/>
    <lineage>
        <taxon>Eukaryota</taxon>
        <taxon>Fungi</taxon>
        <taxon>Dikarya</taxon>
        <taxon>Basidiomycota</taxon>
        <taxon>Pucciniomycotina</taxon>
        <taxon>Pucciniomycetes</taxon>
        <taxon>Pucciniales</taxon>
        <taxon>Pucciniaceae</taxon>
        <taxon>Puccinia</taxon>
    </lineage>
</organism>
<dbReference type="RefSeq" id="XP_053021266.1">
    <property type="nucleotide sequence ID" value="XM_053170035.1"/>
</dbReference>
<sequence length="529" mass="59268">MASTSFRLSFLGAHACQVNPATSLSRTFQQFQKKSEATRTTPDSPELAECNRFLDLHAEHKDATQLFVEKVREHNNQLASVFRYSDLSKGKQAIVSSYWRHFTEGLKECMDVLKEELELTDEADGDQVNTLIRRAHFVRFPERDASTLTEDQMLAALDGSTASAGEKLKPADQIQWATDIVRQGFDAEYQRHDLISIPLLPLITPRSSPPHHPQLYMEASTQTPALIIYYNPQGAEYLPSSQDISQVTQFVEEHDPAAEEGQTAHFEVNYLPASSMPTSPRHRPKVQARRCLITHIKSPTIHPTSATRPRVISQPPPDGMVIIRDHTTQYELISWYHEVQWRHSCQVTKRDSTQTFDEYLASHLAIHFSLSLLGFTVPKRQANYDLLIGTYKKIHAELDKNPEHDLNKLLGLHGMKPLLYAKIGRMLSGEKPPFLNFIDSMITNREENNVNVARKAAATSPSDGSTDSSAPSTALDISSAANPTTSANSRDEPAEAEDPRPEPPCGTDLPGELANLPLSSYQRKQDQLI</sequence>
<feature type="compositionally biased region" description="Basic and acidic residues" evidence="1">
    <location>
        <begin position="489"/>
        <end position="501"/>
    </location>
</feature>
<name>A0ABY7CKF3_9BASI</name>
<evidence type="ECO:0000313" key="2">
    <source>
        <dbReference type="EMBL" id="WAQ85711.1"/>
    </source>
</evidence>
<feature type="compositionally biased region" description="Polar residues" evidence="1">
    <location>
        <begin position="459"/>
        <end position="476"/>
    </location>
</feature>
<feature type="compositionally biased region" description="Low complexity" evidence="1">
    <location>
        <begin position="478"/>
        <end position="488"/>
    </location>
</feature>
<gene>
    <name evidence="2" type="ORF">PtA15_6A340</name>
</gene>
<proteinExistence type="predicted"/>
<dbReference type="Proteomes" id="UP001164743">
    <property type="component" value="Chromosome 6A"/>
</dbReference>
<reference evidence="2" key="1">
    <citation type="submission" date="2022-10" db="EMBL/GenBank/DDBJ databases">
        <title>Puccinia triticina Genome sequencing and assembly.</title>
        <authorList>
            <person name="Li C."/>
        </authorList>
    </citation>
    <scope>NUCLEOTIDE SEQUENCE</scope>
    <source>
        <strain evidence="2">Pt15</strain>
    </source>
</reference>
<dbReference type="GeneID" id="77810930"/>
<evidence type="ECO:0000256" key="1">
    <source>
        <dbReference type="SAM" id="MobiDB-lite"/>
    </source>
</evidence>
<keyword evidence="3" id="KW-1185">Reference proteome</keyword>
<feature type="region of interest" description="Disordered" evidence="1">
    <location>
        <begin position="455"/>
        <end position="529"/>
    </location>
</feature>
<accession>A0ABY7CKF3</accession>
<protein>
    <submittedName>
        <fullName evidence="2">Uncharacterized protein</fullName>
    </submittedName>
</protein>